<dbReference type="InterPro" id="IPR012903">
    <property type="entry name" value="Nif11"/>
</dbReference>
<dbReference type="RefSeq" id="WP_158947265.1">
    <property type="nucleotide sequence ID" value="NZ_CP046400.1"/>
</dbReference>
<proteinExistence type="predicted"/>
<accession>A0A6I6JD49</accession>
<dbReference type="AlphaFoldDB" id="A0A6I6JD49"/>
<dbReference type="EMBL" id="CP046400">
    <property type="protein sequence ID" value="QGY40041.1"/>
    <property type="molecule type" value="Genomic_DNA"/>
</dbReference>
<sequence>MSKKEVERLLIAGGEDKSVKAKYNAIPSKEAFVATANEDGYDFTIDELDAVISESGDDFTSYGNPPARSIWWA</sequence>
<dbReference type="Pfam" id="PF07862">
    <property type="entry name" value="Nif11"/>
    <property type="match status" value="1"/>
</dbReference>
<organism evidence="2 3">
    <name type="scientific">Pseudodesulfovibrio cashew</name>
    <dbReference type="NCBI Taxonomy" id="2678688"/>
    <lineage>
        <taxon>Bacteria</taxon>
        <taxon>Pseudomonadati</taxon>
        <taxon>Thermodesulfobacteriota</taxon>
        <taxon>Desulfovibrionia</taxon>
        <taxon>Desulfovibrionales</taxon>
        <taxon>Desulfovibrionaceae</taxon>
    </lineage>
</organism>
<name>A0A6I6JD49_9BACT</name>
<dbReference type="KEGG" id="psel:GM415_07845"/>
<evidence type="ECO:0000313" key="2">
    <source>
        <dbReference type="EMBL" id="QGY40041.1"/>
    </source>
</evidence>
<protein>
    <submittedName>
        <fullName evidence="2">Nif11 family protein</fullName>
    </submittedName>
</protein>
<keyword evidence="3" id="KW-1185">Reference proteome</keyword>
<dbReference type="Proteomes" id="UP000428328">
    <property type="component" value="Chromosome"/>
</dbReference>
<evidence type="ECO:0000313" key="3">
    <source>
        <dbReference type="Proteomes" id="UP000428328"/>
    </source>
</evidence>
<evidence type="ECO:0000259" key="1">
    <source>
        <dbReference type="Pfam" id="PF07862"/>
    </source>
</evidence>
<gene>
    <name evidence="2" type="ORF">GM415_07845</name>
</gene>
<reference evidence="2 3" key="1">
    <citation type="submission" date="2019-11" db="EMBL/GenBank/DDBJ databases">
        <authorList>
            <person name="Zheng R.K."/>
            <person name="Sun C.M."/>
        </authorList>
    </citation>
    <scope>NUCLEOTIDE SEQUENCE [LARGE SCALE GENOMIC DNA]</scope>
    <source>
        <strain evidence="2 3">SRB007</strain>
    </source>
</reference>
<feature type="domain" description="Nif11" evidence="1">
    <location>
        <begin position="1"/>
        <end position="48"/>
    </location>
</feature>